<feature type="coiled-coil region" evidence="1">
    <location>
        <begin position="307"/>
        <end position="374"/>
    </location>
</feature>
<protein>
    <recommendedName>
        <fullName evidence="4">Poly(3-hydroxyalkanoate) polymerase subunit PhaE</fullName>
    </recommendedName>
</protein>
<accession>A0ABU7X7U1</accession>
<sequence>MFDLYKDIYDAQMNLLKSFNQGTEKNEKENLSLEDYFREMARINEKMVGNVYEMPKNYMDTMSKYSPFNSDYSEKMKGLFEVNPYFENFMNFQKFFAENLKEPNKVYGDFMNNFKNYFPMLSANGKFVEDYSIAAKDLFNSYKKYQENYMNIFMPEQVRDKAKEILDFNQKVFGNFNFMIPNFGNMPFMTDNFFGKMDYFKNMEKFSHQMLSNLEEYEKLFGGNEYFASTSKVLKFQKTFIEKSMKYFEVYVNYYKEIYGEIAKISEFTFEKYRTDLEELAKKKDPQEVYDFFEEKTKEQYKKLFDVDKFKEIYKKAEEETKSLREELFKLNMDYMNFVEPSSKEDVKDLNAEILKMSNKIDSLNKEIERLKSK</sequence>
<gene>
    <name evidence="2" type="ORF">PV361_01225</name>
</gene>
<evidence type="ECO:0000256" key="1">
    <source>
        <dbReference type="SAM" id="Coils"/>
    </source>
</evidence>
<evidence type="ECO:0008006" key="4">
    <source>
        <dbReference type="Google" id="ProtNLM"/>
    </source>
</evidence>
<dbReference type="RefSeq" id="WP_332086642.1">
    <property type="nucleotide sequence ID" value="NZ_JARBCY010000011.1"/>
</dbReference>
<comment type="caution">
    <text evidence="2">The sequence shown here is derived from an EMBL/GenBank/DDBJ whole genome shotgun (WGS) entry which is preliminary data.</text>
</comment>
<name>A0ABU7X7U1_9FIRM</name>
<proteinExistence type="predicted"/>
<evidence type="ECO:0000313" key="2">
    <source>
        <dbReference type="EMBL" id="MEF3317323.1"/>
    </source>
</evidence>
<dbReference type="Proteomes" id="UP001328425">
    <property type="component" value="Unassembled WGS sequence"/>
</dbReference>
<keyword evidence="3" id="KW-1185">Reference proteome</keyword>
<reference evidence="2 3" key="1">
    <citation type="submission" date="2022-11" db="EMBL/GenBank/DDBJ databases">
        <title>The First Case of Preauricular Fistular Abscess Caused by Peptoniphilus grossensis.</title>
        <authorList>
            <person name="Byun J.-H."/>
        </authorList>
    </citation>
    <scope>NUCLEOTIDE SEQUENCE [LARGE SCALE GENOMIC DNA]</scope>
    <source>
        <strain evidence="2 3">GYB008</strain>
    </source>
</reference>
<dbReference type="EMBL" id="JARBCY010000011">
    <property type="protein sequence ID" value="MEF3317323.1"/>
    <property type="molecule type" value="Genomic_DNA"/>
</dbReference>
<evidence type="ECO:0000313" key="3">
    <source>
        <dbReference type="Proteomes" id="UP001328425"/>
    </source>
</evidence>
<organism evidence="2 3">
    <name type="scientific">Peptoniphilus grossensis</name>
    <dbReference type="NCBI Taxonomy" id="1465756"/>
    <lineage>
        <taxon>Bacteria</taxon>
        <taxon>Bacillati</taxon>
        <taxon>Bacillota</taxon>
        <taxon>Tissierellia</taxon>
        <taxon>Tissierellales</taxon>
        <taxon>Peptoniphilaceae</taxon>
        <taxon>Peptoniphilus</taxon>
    </lineage>
</organism>
<keyword evidence="1" id="KW-0175">Coiled coil</keyword>